<keyword evidence="4" id="KW-1185">Reference proteome</keyword>
<dbReference type="Gramene" id="KZM86658">
    <property type="protein sequence ID" value="KZM86658"/>
    <property type="gene ID" value="DCAR_023792"/>
</dbReference>
<dbReference type="PANTHER" id="PTHR35485">
    <property type="entry name" value="OS01G0888900 PROTEIN"/>
    <property type="match status" value="1"/>
</dbReference>
<evidence type="ECO:0000313" key="3">
    <source>
        <dbReference type="EMBL" id="WOH07858.1"/>
    </source>
</evidence>
<evidence type="ECO:0000313" key="4">
    <source>
        <dbReference type="Proteomes" id="UP000077755"/>
    </source>
</evidence>
<reference evidence="2" key="1">
    <citation type="journal article" date="2016" name="Nat. Genet.">
        <title>A high-quality carrot genome assembly provides new insights into carotenoid accumulation and asterid genome evolution.</title>
        <authorList>
            <person name="Iorizzo M."/>
            <person name="Ellison S."/>
            <person name="Senalik D."/>
            <person name="Zeng P."/>
            <person name="Satapoomin P."/>
            <person name="Huang J."/>
            <person name="Bowman M."/>
            <person name="Iovene M."/>
            <person name="Sanseverino W."/>
            <person name="Cavagnaro P."/>
            <person name="Yildiz M."/>
            <person name="Macko-Podgorni A."/>
            <person name="Moranska E."/>
            <person name="Grzebelus E."/>
            <person name="Grzebelus D."/>
            <person name="Ashrafi H."/>
            <person name="Zheng Z."/>
            <person name="Cheng S."/>
            <person name="Spooner D."/>
            <person name="Van Deynze A."/>
            <person name="Simon P."/>
        </authorList>
    </citation>
    <scope>NUCLEOTIDE SEQUENCE [LARGE SCALE GENOMIC DNA]</scope>
    <source>
        <tissue evidence="2">Leaf</tissue>
    </source>
</reference>
<dbReference type="EMBL" id="LNRQ01000007">
    <property type="protein sequence ID" value="KZM86658.1"/>
    <property type="molecule type" value="Genomic_DNA"/>
</dbReference>
<protein>
    <submittedName>
        <fullName evidence="2">Uncharacterized protein</fullName>
    </submittedName>
</protein>
<sequence>MEGLIPKIFKSLKKSKTLRPQQNPQKSPIHNIQDFYPDGYNLKYDIPALQQQQQQMVDGLSAESTFRPRRQKSFSNAHYVDGRYSSEEARDSSKQIVRFTSHRRMFSCITGA</sequence>
<dbReference type="AlphaFoldDB" id="A0A164SUK5"/>
<reference evidence="3" key="2">
    <citation type="submission" date="2022-03" db="EMBL/GenBank/DDBJ databases">
        <title>Draft title - Genomic analysis of global carrot germplasm unveils the trajectory of domestication and the origin of high carotenoid orange carrot.</title>
        <authorList>
            <person name="Iorizzo M."/>
            <person name="Ellison S."/>
            <person name="Senalik D."/>
            <person name="Macko-Podgorni A."/>
            <person name="Grzebelus D."/>
            <person name="Bostan H."/>
            <person name="Rolling W."/>
            <person name="Curaba J."/>
            <person name="Simon P."/>
        </authorList>
    </citation>
    <scope>NUCLEOTIDE SEQUENCE</scope>
    <source>
        <tissue evidence="3">Leaf</tissue>
    </source>
</reference>
<evidence type="ECO:0000256" key="1">
    <source>
        <dbReference type="SAM" id="MobiDB-lite"/>
    </source>
</evidence>
<evidence type="ECO:0000313" key="2">
    <source>
        <dbReference type="EMBL" id="KZM86658.1"/>
    </source>
</evidence>
<organism evidence="2">
    <name type="scientific">Daucus carota subsp. sativus</name>
    <name type="common">Carrot</name>
    <dbReference type="NCBI Taxonomy" id="79200"/>
    <lineage>
        <taxon>Eukaryota</taxon>
        <taxon>Viridiplantae</taxon>
        <taxon>Streptophyta</taxon>
        <taxon>Embryophyta</taxon>
        <taxon>Tracheophyta</taxon>
        <taxon>Spermatophyta</taxon>
        <taxon>Magnoliopsida</taxon>
        <taxon>eudicotyledons</taxon>
        <taxon>Gunneridae</taxon>
        <taxon>Pentapetalae</taxon>
        <taxon>asterids</taxon>
        <taxon>campanulids</taxon>
        <taxon>Apiales</taxon>
        <taxon>Apiaceae</taxon>
        <taxon>Apioideae</taxon>
        <taxon>Scandiceae</taxon>
        <taxon>Daucinae</taxon>
        <taxon>Daucus</taxon>
        <taxon>Daucus sect. Daucus</taxon>
    </lineage>
</organism>
<name>A0A164SUK5_DAUCS</name>
<proteinExistence type="predicted"/>
<accession>A0A164SUK5</accession>
<feature type="region of interest" description="Disordered" evidence="1">
    <location>
        <begin position="12"/>
        <end position="31"/>
    </location>
</feature>
<dbReference type="EMBL" id="CP093349">
    <property type="protein sequence ID" value="WOH07858.1"/>
    <property type="molecule type" value="Genomic_DNA"/>
</dbReference>
<dbReference type="Proteomes" id="UP000077755">
    <property type="component" value="Chromosome 7"/>
</dbReference>
<gene>
    <name evidence="2" type="ORF">DCAR_023792</name>
    <name evidence="3" type="ORF">DCAR_0727292</name>
</gene>
<dbReference type="PANTHER" id="PTHR35485:SF4">
    <property type="entry name" value="EXPRESSED PROTEIN"/>
    <property type="match status" value="1"/>
</dbReference>
<feature type="compositionally biased region" description="Polar residues" evidence="1">
    <location>
        <begin position="18"/>
        <end position="30"/>
    </location>
</feature>